<dbReference type="GO" id="GO:0000166">
    <property type="term" value="F:nucleotide binding"/>
    <property type="evidence" value="ECO:0007669"/>
    <property type="project" value="InterPro"/>
</dbReference>
<gene>
    <name evidence="3" type="ORF">I5907_08395</name>
</gene>
<dbReference type="Pfam" id="PF02894">
    <property type="entry name" value="GFO_IDH_MocA_C"/>
    <property type="match status" value="1"/>
</dbReference>
<dbReference type="Gene3D" id="3.40.50.720">
    <property type="entry name" value="NAD(P)-binding Rossmann-like Domain"/>
    <property type="match status" value="1"/>
</dbReference>
<feature type="domain" description="Gfo/Idh/MocA-like oxidoreductase C-terminal" evidence="2">
    <location>
        <begin position="185"/>
        <end position="415"/>
    </location>
</feature>
<dbReference type="InterPro" id="IPR000683">
    <property type="entry name" value="Gfo/Idh/MocA-like_OxRdtase_N"/>
</dbReference>
<feature type="domain" description="Gfo/Idh/MocA-like oxidoreductase N-terminal" evidence="1">
    <location>
        <begin position="53"/>
        <end position="172"/>
    </location>
</feature>
<organism evidence="3 4">
    <name type="scientific">Panacibacter microcysteis</name>
    <dbReference type="NCBI Taxonomy" id="2793269"/>
    <lineage>
        <taxon>Bacteria</taxon>
        <taxon>Pseudomonadati</taxon>
        <taxon>Bacteroidota</taxon>
        <taxon>Chitinophagia</taxon>
        <taxon>Chitinophagales</taxon>
        <taxon>Chitinophagaceae</taxon>
        <taxon>Panacibacter</taxon>
    </lineage>
</organism>
<comment type="caution">
    <text evidence="3">The sequence shown here is derived from an EMBL/GenBank/DDBJ whole genome shotgun (WGS) entry which is preliminary data.</text>
</comment>
<dbReference type="InterPro" id="IPR036291">
    <property type="entry name" value="NAD(P)-bd_dom_sf"/>
</dbReference>
<evidence type="ECO:0000259" key="2">
    <source>
        <dbReference type="Pfam" id="PF02894"/>
    </source>
</evidence>
<dbReference type="Proteomes" id="UP000628448">
    <property type="component" value="Unassembled WGS sequence"/>
</dbReference>
<dbReference type="AlphaFoldDB" id="A0A931E0A5"/>
<evidence type="ECO:0000259" key="1">
    <source>
        <dbReference type="Pfam" id="PF01408"/>
    </source>
</evidence>
<protein>
    <submittedName>
        <fullName evidence="3">Gfo/Idh/MocA family oxidoreductase</fullName>
    </submittedName>
</protein>
<dbReference type="RefSeq" id="WP_196990267.1">
    <property type="nucleotide sequence ID" value="NZ_JADWYR010000001.1"/>
</dbReference>
<proteinExistence type="predicted"/>
<dbReference type="InterPro" id="IPR004104">
    <property type="entry name" value="Gfo/Idh/MocA-like_OxRdtase_C"/>
</dbReference>
<dbReference type="Pfam" id="PF01408">
    <property type="entry name" value="GFO_IDH_MocA"/>
    <property type="match status" value="1"/>
</dbReference>
<keyword evidence="4" id="KW-1185">Reference proteome</keyword>
<accession>A0A931E0A5</accession>
<sequence length="457" mass="52201">MTLRELLSPTRALKTATESILLTWKEIANLFGLSQDIYVNPLHRPLSKPVTAILIGAGHRGNIYADYSFIRPDEVNIVGIAEPNAVRNGRFARKHDIPAANRFYDWEDVFKREKFADAVIIATPDNLHFEPCMKALECGYDVLLEKPAAPTEEQCRIILETAKNYGRIVSVCHVLRYSPYFRQLKQILDAKTIGEIISVQHLEPIEYVHMTHSYVRGNWRNSKQTSPIILAKSCHDTDILRWLINEPSRYVQCFGGLSWFKQENAPEGSTERCTDGCAVEGECPFSAIQIYLRDKKRLYVFDLPEDTGKWNKIILRNLFNTNYGRCVYRMDNDQPDHLTVNIQFEKNITAAFSMEAFTSYEGRCTRVMGTKGDIVGNMETYTITDFKTGRETSWSLKTDYHGGGDHRLMQDWVQAVGHQDAQVLSSTIDVSVESHLMAFAAERSRLNKTIEPVMLNK</sequence>
<dbReference type="SUPFAM" id="SSF55347">
    <property type="entry name" value="Glyceraldehyde-3-phosphate dehydrogenase-like, C-terminal domain"/>
    <property type="match status" value="1"/>
</dbReference>
<dbReference type="Gene3D" id="3.30.360.10">
    <property type="entry name" value="Dihydrodipicolinate Reductase, domain 2"/>
    <property type="match status" value="1"/>
</dbReference>
<dbReference type="SUPFAM" id="SSF51735">
    <property type="entry name" value="NAD(P)-binding Rossmann-fold domains"/>
    <property type="match status" value="1"/>
</dbReference>
<dbReference type="InterPro" id="IPR051450">
    <property type="entry name" value="Gfo/Idh/MocA_Oxidoreductases"/>
</dbReference>
<dbReference type="EMBL" id="JADWYR010000001">
    <property type="protein sequence ID" value="MBG9376252.1"/>
    <property type="molecule type" value="Genomic_DNA"/>
</dbReference>
<reference evidence="3" key="1">
    <citation type="submission" date="2020-11" db="EMBL/GenBank/DDBJ databases">
        <title>Bacterial whole genome sequence for Panacibacter sp. DH6.</title>
        <authorList>
            <person name="Le V."/>
            <person name="Ko S."/>
            <person name="Ahn C.-Y."/>
            <person name="Oh H.-M."/>
        </authorList>
    </citation>
    <scope>NUCLEOTIDE SEQUENCE</scope>
    <source>
        <strain evidence="3">DH6</strain>
    </source>
</reference>
<dbReference type="PANTHER" id="PTHR43377">
    <property type="entry name" value="BILIVERDIN REDUCTASE A"/>
    <property type="match status" value="1"/>
</dbReference>
<name>A0A931E0A5_9BACT</name>
<dbReference type="PANTHER" id="PTHR43377:SF2">
    <property type="entry name" value="BINDING ROSSMANN FOLD OXIDOREDUCTASE, PUTATIVE (AFU_ORTHOLOGUE AFUA_4G00560)-RELATED"/>
    <property type="match status" value="1"/>
</dbReference>
<evidence type="ECO:0000313" key="3">
    <source>
        <dbReference type="EMBL" id="MBG9376252.1"/>
    </source>
</evidence>
<evidence type="ECO:0000313" key="4">
    <source>
        <dbReference type="Proteomes" id="UP000628448"/>
    </source>
</evidence>